<dbReference type="GO" id="GO:0044423">
    <property type="term" value="C:virion component"/>
    <property type="evidence" value="ECO:0007669"/>
    <property type="project" value="UniProtKB-KW"/>
</dbReference>
<feature type="coiled-coil region" evidence="3">
    <location>
        <begin position="7"/>
        <end position="80"/>
    </location>
</feature>
<dbReference type="InterPro" id="IPR054612">
    <property type="entry name" value="Phage_capsid-like_C"/>
</dbReference>
<keyword evidence="3" id="KW-0175">Coiled coil</keyword>
<sequence>MSDENQLVQLTTEFKKATDEVKKLGEDITGKMAHGEKITADLKEQADNALTMMNGFKARVDDLEQKLARRGEEREQQQHKTFGEQFVESQNFKSLAESNSQRGRADMQFKATITLATTDAAGSAGDLVQNTRLPGIVMQPERRLTVRDLITPGRMDGNVLEYVQETGFTNNAGMVAETGLKPQSDIQFELKNTSAKVIAHWVKASRQIMSDAPMLASYIDGKLRYGLAYKEEQQLLNGDGTGQNLLGIIPQATAYSAPLTLTGATTIDTLRLAMLQAVLAEFPATGHVLNPIDWAGIELTKDGEGRYIIGQPQSVASPTMWGLPVVATQAIASGKFLTGAFKLGAQLFDRWQSRVEVATENEDDFVKNLVTILAEERLALAVYRPEAFIYGDIAPAVTP</sequence>
<organism evidence="5">
    <name type="scientific">Pakpunavirus sp</name>
    <dbReference type="NCBI Taxonomy" id="2833053"/>
    <lineage>
        <taxon>Viruses</taxon>
        <taxon>Duplodnaviria</taxon>
        <taxon>Heunggongvirae</taxon>
        <taxon>Uroviricota</taxon>
        <taxon>Caudoviricetes</taxon>
        <taxon>Vandenendeviridae</taxon>
        <taxon>Skurskavirinae</taxon>
        <taxon>Pakpunavirus</taxon>
    </lineage>
</organism>
<dbReference type="InterPro" id="IPR024455">
    <property type="entry name" value="Phage_capsid"/>
</dbReference>
<accession>A0AB39BYS3</accession>
<dbReference type="Gene3D" id="3.30.2320.10">
    <property type="entry name" value="hypothetical protein PF0899 domain"/>
    <property type="match status" value="1"/>
</dbReference>
<proteinExistence type="predicted"/>
<dbReference type="NCBIfam" id="TIGR01554">
    <property type="entry name" value="major_cap_HK97"/>
    <property type="match status" value="1"/>
</dbReference>
<dbReference type="SUPFAM" id="SSF56563">
    <property type="entry name" value="Major capsid protein gp5"/>
    <property type="match status" value="1"/>
</dbReference>
<evidence type="ECO:0000256" key="2">
    <source>
        <dbReference type="ARBA" id="ARBA00022844"/>
    </source>
</evidence>
<evidence type="ECO:0000259" key="4">
    <source>
        <dbReference type="Pfam" id="PF05065"/>
    </source>
</evidence>
<evidence type="ECO:0000256" key="1">
    <source>
        <dbReference type="ARBA" id="ARBA00004328"/>
    </source>
</evidence>
<feature type="domain" description="Phage capsid-like C-terminal" evidence="4">
    <location>
        <begin position="125"/>
        <end position="392"/>
    </location>
</feature>
<dbReference type="Pfam" id="PF05065">
    <property type="entry name" value="Phage_capsid"/>
    <property type="match status" value="1"/>
</dbReference>
<evidence type="ECO:0000313" key="5">
    <source>
        <dbReference type="EMBL" id="XDI97840.1"/>
    </source>
</evidence>
<dbReference type="EMBL" id="PP986815">
    <property type="protein sequence ID" value="XDI97840.1"/>
    <property type="molecule type" value="Genomic_DNA"/>
</dbReference>
<dbReference type="Gene3D" id="3.30.2400.10">
    <property type="entry name" value="Major capsid protein gp5"/>
    <property type="match status" value="1"/>
</dbReference>
<reference evidence="5" key="1">
    <citation type="submission" date="2024-06" db="EMBL/GenBank/DDBJ databases">
        <authorList>
            <person name="Agudelo-Romero P."/>
            <person name="Caparros-Martin J.A."/>
            <person name="Sharma A."/>
            <person name="Saladie M."/>
            <person name="Stick S.M."/>
            <person name="O'Gara F."/>
        </authorList>
    </citation>
    <scope>NUCLEOTIDE SEQUENCE</scope>
    <source>
        <strain evidence="5">VContig1</strain>
    </source>
</reference>
<protein>
    <submittedName>
        <fullName evidence="5">Major head protein</fullName>
    </submittedName>
</protein>
<evidence type="ECO:0000256" key="3">
    <source>
        <dbReference type="SAM" id="Coils"/>
    </source>
</evidence>
<keyword evidence="2" id="KW-0946">Virion</keyword>
<comment type="subcellular location">
    <subcellularLocation>
        <location evidence="1">Virion</location>
    </subcellularLocation>
</comment>
<name>A0AB39BYS3_9CAUD</name>